<feature type="compositionally biased region" description="Basic and acidic residues" evidence="6">
    <location>
        <begin position="595"/>
        <end position="618"/>
    </location>
</feature>
<evidence type="ECO:0000256" key="5">
    <source>
        <dbReference type="ARBA" id="ARBA00023136"/>
    </source>
</evidence>
<keyword evidence="9" id="KW-1185">Reference proteome</keyword>
<feature type="region of interest" description="Disordered" evidence="6">
    <location>
        <begin position="705"/>
        <end position="760"/>
    </location>
</feature>
<feature type="compositionally biased region" description="Polar residues" evidence="6">
    <location>
        <begin position="568"/>
        <end position="588"/>
    </location>
</feature>
<dbReference type="AlphaFoldDB" id="K1W183"/>
<feature type="transmembrane region" description="Helical" evidence="7">
    <location>
        <begin position="262"/>
        <end position="283"/>
    </location>
</feature>
<keyword evidence="3 7" id="KW-0812">Transmembrane</keyword>
<feature type="transmembrane region" description="Helical" evidence="7">
    <location>
        <begin position="221"/>
        <end position="242"/>
    </location>
</feature>
<reference evidence="8 9" key="1">
    <citation type="journal article" date="2012" name="Eukaryot. Cell">
        <title>Genome sequence of the Trichosporon asahii environmental strain CBS 8904.</title>
        <authorList>
            <person name="Yang R.Y."/>
            <person name="Li H.T."/>
            <person name="Zhu H."/>
            <person name="Zhou G.P."/>
            <person name="Wang M."/>
            <person name="Wang L."/>
        </authorList>
    </citation>
    <scope>NUCLEOTIDE SEQUENCE [LARGE SCALE GENOMIC DNA]</scope>
    <source>
        <strain evidence="8 9">CBS 8904</strain>
    </source>
</reference>
<dbReference type="GO" id="GO:0016020">
    <property type="term" value="C:membrane"/>
    <property type="evidence" value="ECO:0007669"/>
    <property type="project" value="UniProtKB-SubCell"/>
</dbReference>
<dbReference type="InParanoid" id="K1W183"/>
<feature type="compositionally biased region" description="Polar residues" evidence="6">
    <location>
        <begin position="627"/>
        <end position="636"/>
    </location>
</feature>
<dbReference type="Proteomes" id="UP000006757">
    <property type="component" value="Unassembled WGS sequence"/>
</dbReference>
<dbReference type="EMBL" id="AMBO01000089">
    <property type="protein sequence ID" value="EKD05557.1"/>
    <property type="molecule type" value="Genomic_DNA"/>
</dbReference>
<dbReference type="eggNOG" id="KOG1289">
    <property type="taxonomic scope" value="Eukaryota"/>
</dbReference>
<evidence type="ECO:0000256" key="7">
    <source>
        <dbReference type="SAM" id="Phobius"/>
    </source>
</evidence>
<gene>
    <name evidence="8" type="ORF">A1Q2_00138</name>
</gene>
<feature type="compositionally biased region" description="Pro residues" evidence="6">
    <location>
        <begin position="742"/>
        <end position="760"/>
    </location>
</feature>
<feature type="transmembrane region" description="Helical" evidence="7">
    <location>
        <begin position="472"/>
        <end position="491"/>
    </location>
</feature>
<evidence type="ECO:0000313" key="9">
    <source>
        <dbReference type="Proteomes" id="UP000006757"/>
    </source>
</evidence>
<feature type="transmembrane region" description="Helical" evidence="7">
    <location>
        <begin position="322"/>
        <end position="340"/>
    </location>
</feature>
<feature type="region of interest" description="Disordered" evidence="6">
    <location>
        <begin position="513"/>
        <end position="642"/>
    </location>
</feature>
<name>K1W183_TRIAC</name>
<evidence type="ECO:0000256" key="4">
    <source>
        <dbReference type="ARBA" id="ARBA00022989"/>
    </source>
</evidence>
<accession>K1W183</accession>
<dbReference type="InterPro" id="IPR002293">
    <property type="entry name" value="AA/rel_permease1"/>
</dbReference>
<evidence type="ECO:0000256" key="6">
    <source>
        <dbReference type="SAM" id="MobiDB-lite"/>
    </source>
</evidence>
<feature type="transmembrane region" description="Helical" evidence="7">
    <location>
        <begin position="295"/>
        <end position="316"/>
    </location>
</feature>
<feature type="compositionally biased region" description="Basic and acidic residues" evidence="6">
    <location>
        <begin position="533"/>
        <end position="545"/>
    </location>
</feature>
<feature type="compositionally biased region" description="Polar residues" evidence="6">
    <location>
        <begin position="705"/>
        <end position="717"/>
    </location>
</feature>
<keyword evidence="5 7" id="KW-0472">Membrane</keyword>
<dbReference type="Gene3D" id="1.20.1740.10">
    <property type="entry name" value="Amino acid/polyamine transporter I"/>
    <property type="match status" value="1"/>
</dbReference>
<feature type="transmembrane region" description="Helical" evidence="7">
    <location>
        <begin position="361"/>
        <end position="380"/>
    </location>
</feature>
<dbReference type="GO" id="GO:0022857">
    <property type="term" value="F:transmembrane transporter activity"/>
    <property type="evidence" value="ECO:0007669"/>
    <property type="project" value="InterPro"/>
</dbReference>
<feature type="region of interest" description="Disordered" evidence="6">
    <location>
        <begin position="1"/>
        <end position="32"/>
    </location>
</feature>
<feature type="transmembrane region" description="Helical" evidence="7">
    <location>
        <begin position="392"/>
        <end position="411"/>
    </location>
</feature>
<proteinExistence type="predicted"/>
<comment type="subcellular location">
    <subcellularLocation>
        <location evidence="1">Membrane</location>
        <topology evidence="1">Multi-pass membrane protein</topology>
    </subcellularLocation>
</comment>
<evidence type="ECO:0000313" key="8">
    <source>
        <dbReference type="EMBL" id="EKD05557.1"/>
    </source>
</evidence>
<feature type="compositionally biased region" description="Low complexity" evidence="6">
    <location>
        <begin position="11"/>
        <end position="23"/>
    </location>
</feature>
<dbReference type="Pfam" id="PF13520">
    <property type="entry name" value="AA_permease_2"/>
    <property type="match status" value="1"/>
</dbReference>
<feature type="transmembrane region" description="Helical" evidence="7">
    <location>
        <begin position="177"/>
        <end position="200"/>
    </location>
</feature>
<dbReference type="PANTHER" id="PTHR45649:SF9">
    <property type="entry name" value="AMINO-ACID PERMEASE 2"/>
    <property type="match status" value="1"/>
</dbReference>
<organism evidence="8 9">
    <name type="scientific">Trichosporon asahii var. asahii (strain CBS 8904)</name>
    <name type="common">Yeast</name>
    <dbReference type="NCBI Taxonomy" id="1220162"/>
    <lineage>
        <taxon>Eukaryota</taxon>
        <taxon>Fungi</taxon>
        <taxon>Dikarya</taxon>
        <taxon>Basidiomycota</taxon>
        <taxon>Agaricomycotina</taxon>
        <taxon>Tremellomycetes</taxon>
        <taxon>Trichosporonales</taxon>
        <taxon>Trichosporonaceae</taxon>
        <taxon>Trichosporon</taxon>
    </lineage>
</organism>
<sequence length="760" mass="84719">MLSHPNEHYVQLQSGGSASRSQQSPPPPMALMELTKPQYDVDEEKIKGGETQAERDAERLRTLGYDAVLGRPLGFWGNMFLSLTCMNPMFDVVVSTTIWAYQGPELFLLTGLYHAVRGCTSTYITLADVPAVSGEAPNWAVMEPLDPKLWWNPVFQIIIVSVVAIILMTRLSRRPSFWVVVGVFNIAVVIMFMGMYAAGAARAPQRRKLGFPTRNEWTKNFAYMIFMGMPTKFIPFDAAAHMSEETRNPAKNVPRSLYVSAAIHFTLVYATVACFIFALGVPLGEGIFTGSESSCVVALIGILGLPIKTVAGLAIIALALSASQFLATLVICSRFIFAVARDHGLPFSKYLKMTDRHREPWVANIVLVFIAYLSLTCWLYESKHYYQLSQAVSTYIPLVCYFIPMTLYLFSHLDLQYEGRSQFTLRKWGKPSAAISAFWMLLAIVQGFFPLCIWTTMYHKGIDVVSNKTPSYFPWAFIGMIVVMAVSWFLYGRRHFVGPVRAMTKWTAGVEISPEEERPNSRSNVLKAYLSGPDKDKDSGSKKDSGSGTPIKKSKRSSYGSDRAPATPVQQLAYSQASSNSEPAQAESQLLPDGQEGKRLSWYQRRDSRQPVKRRLDAVEEVEMSRAGTSGAQQESAIFPKSFAQEESGIFPSATQTQTQMSIAQQESGIFPATAADTQTQTQFSIAQQESGIFPTNTTRFSVAQQESQLMPSQVQTRYDPEATYLSMAQEESQILPDELSYPPPPTHRPYPAPPRRPRT</sequence>
<keyword evidence="4 7" id="KW-1133">Transmembrane helix</keyword>
<feature type="transmembrane region" description="Helical" evidence="7">
    <location>
        <begin position="432"/>
        <end position="457"/>
    </location>
</feature>
<dbReference type="PANTHER" id="PTHR45649">
    <property type="entry name" value="AMINO-ACID PERMEASE BAT1"/>
    <property type="match status" value="1"/>
</dbReference>
<evidence type="ECO:0000256" key="3">
    <source>
        <dbReference type="ARBA" id="ARBA00022692"/>
    </source>
</evidence>
<feature type="transmembrane region" description="Helical" evidence="7">
    <location>
        <begin position="149"/>
        <end position="171"/>
    </location>
</feature>
<dbReference type="HOGENOM" id="CLU_366893_0_0_1"/>
<evidence type="ECO:0000256" key="2">
    <source>
        <dbReference type="ARBA" id="ARBA00022448"/>
    </source>
</evidence>
<keyword evidence="2" id="KW-0813">Transport</keyword>
<evidence type="ECO:0000256" key="1">
    <source>
        <dbReference type="ARBA" id="ARBA00004141"/>
    </source>
</evidence>
<protein>
    <submittedName>
        <fullName evidence="8">Amino acid/metabolite permease</fullName>
    </submittedName>
</protein>
<comment type="caution">
    <text evidence="8">The sequence shown here is derived from an EMBL/GenBank/DDBJ whole genome shotgun (WGS) entry which is preliminary data.</text>
</comment>
<dbReference type="STRING" id="1220162.K1W183"/>